<dbReference type="OrthoDB" id="389074at2"/>
<gene>
    <name evidence="7" type="ORF">J421_1678</name>
</gene>
<name>W0RFX1_9BACT</name>
<dbReference type="STRING" id="861299.J421_1678"/>
<keyword evidence="7" id="KW-0808">Transferase</keyword>
<dbReference type="InterPro" id="IPR015422">
    <property type="entry name" value="PyrdxlP-dep_Trfase_small"/>
</dbReference>
<dbReference type="GO" id="GO:0004760">
    <property type="term" value="F:L-serine-pyruvate transaminase activity"/>
    <property type="evidence" value="ECO:0007669"/>
    <property type="project" value="TreeGrafter"/>
</dbReference>
<evidence type="ECO:0000256" key="5">
    <source>
        <dbReference type="PIRSR" id="PIRSR000524-50"/>
    </source>
</evidence>
<evidence type="ECO:0000313" key="8">
    <source>
        <dbReference type="Proteomes" id="UP000019151"/>
    </source>
</evidence>
<dbReference type="EMBL" id="CP007128">
    <property type="protein sequence ID" value="AHG89215.1"/>
    <property type="molecule type" value="Genomic_DNA"/>
</dbReference>
<dbReference type="KEGG" id="gba:J421_1678"/>
<evidence type="ECO:0000256" key="2">
    <source>
        <dbReference type="ARBA" id="ARBA00009236"/>
    </source>
</evidence>
<dbReference type="Gene3D" id="3.90.1150.10">
    <property type="entry name" value="Aspartate Aminotransferase, domain 1"/>
    <property type="match status" value="1"/>
</dbReference>
<comment type="cofactor">
    <cofactor evidence="1 5">
        <name>pyridoxal 5'-phosphate</name>
        <dbReference type="ChEBI" id="CHEBI:597326"/>
    </cofactor>
</comment>
<evidence type="ECO:0000259" key="6">
    <source>
        <dbReference type="Pfam" id="PF00266"/>
    </source>
</evidence>
<dbReference type="PANTHER" id="PTHR21152:SF40">
    <property type="entry name" value="ALANINE--GLYOXYLATE AMINOTRANSFERASE"/>
    <property type="match status" value="1"/>
</dbReference>
<protein>
    <submittedName>
        <fullName evidence="7">Aminotransferase class V</fullName>
    </submittedName>
</protein>
<dbReference type="InParanoid" id="W0RFX1"/>
<dbReference type="GO" id="GO:0019265">
    <property type="term" value="P:glycine biosynthetic process, by transamination of glyoxylate"/>
    <property type="evidence" value="ECO:0007669"/>
    <property type="project" value="TreeGrafter"/>
</dbReference>
<dbReference type="eggNOG" id="COG0075">
    <property type="taxonomic scope" value="Bacteria"/>
</dbReference>
<dbReference type="Gene3D" id="3.40.640.10">
    <property type="entry name" value="Type I PLP-dependent aspartate aminotransferase-like (Major domain)"/>
    <property type="match status" value="1"/>
</dbReference>
<dbReference type="GO" id="GO:0008453">
    <property type="term" value="F:alanine-glyoxylate transaminase activity"/>
    <property type="evidence" value="ECO:0007669"/>
    <property type="project" value="TreeGrafter"/>
</dbReference>
<proteinExistence type="inferred from homology"/>
<dbReference type="InterPro" id="IPR015424">
    <property type="entry name" value="PyrdxlP-dep_Trfase"/>
</dbReference>
<feature type="domain" description="Aminotransferase class V" evidence="6">
    <location>
        <begin position="101"/>
        <end position="329"/>
    </location>
</feature>
<dbReference type="InterPro" id="IPR000192">
    <property type="entry name" value="Aminotrans_V_dom"/>
</dbReference>
<dbReference type="Pfam" id="PF00266">
    <property type="entry name" value="Aminotran_5"/>
    <property type="match status" value="1"/>
</dbReference>
<accession>W0RFX1</accession>
<dbReference type="Proteomes" id="UP000019151">
    <property type="component" value="Chromosome"/>
</dbReference>
<keyword evidence="3 5" id="KW-0663">Pyridoxal phosphate</keyword>
<comment type="similarity">
    <text evidence="2">Belongs to the class-V pyridoxal-phosphate-dependent aminotransferase family.</text>
</comment>
<dbReference type="RefSeq" id="WP_025410725.1">
    <property type="nucleotide sequence ID" value="NZ_CP007128.1"/>
</dbReference>
<feature type="binding site" evidence="4">
    <location>
        <position position="344"/>
    </location>
    <ligand>
        <name>substrate</name>
    </ligand>
</feature>
<keyword evidence="8" id="KW-1185">Reference proteome</keyword>
<dbReference type="InterPro" id="IPR015421">
    <property type="entry name" value="PyrdxlP-dep_Trfase_major"/>
</dbReference>
<dbReference type="AlphaFoldDB" id="W0RFX1"/>
<feature type="modified residue" description="N6-(pyridoxal phosphate)lysine" evidence="5">
    <location>
        <position position="196"/>
    </location>
</feature>
<evidence type="ECO:0000256" key="3">
    <source>
        <dbReference type="ARBA" id="ARBA00022898"/>
    </source>
</evidence>
<evidence type="ECO:0000313" key="7">
    <source>
        <dbReference type="EMBL" id="AHG89215.1"/>
    </source>
</evidence>
<dbReference type="InterPro" id="IPR024169">
    <property type="entry name" value="SP_NH2Trfase/AEP_transaminase"/>
</dbReference>
<evidence type="ECO:0000256" key="1">
    <source>
        <dbReference type="ARBA" id="ARBA00001933"/>
    </source>
</evidence>
<evidence type="ECO:0000256" key="4">
    <source>
        <dbReference type="PIRSR" id="PIRSR000524-1"/>
    </source>
</evidence>
<dbReference type="SUPFAM" id="SSF53383">
    <property type="entry name" value="PLP-dependent transferases"/>
    <property type="match status" value="1"/>
</dbReference>
<sequence>MTAPPPMDFPAPGTFFLPGPTEVRPEVLAAMTRPMISHRSKVFEGMFARIQDGLRAVFLTERPVFVSTSSATGFMEGAVRCAPDGPILAVVGGAFGERFAHIGRNCERDVDVLEVPLGRGADPDDVARALGRRRYAAVTVVHSESSTGALTDIRAVAAAATQHGAQCLVDSVTGAAGAELRVDEWGLGFALTGSQKALALPPGLAFGVASAEFIGHAAHARGRGMYFDLAEFEEFAKKNQTPNTPALPLLYALDAQLARVREETIAARWARHRAMAEATHRWAASLGERLPGVGILAPEGERSPTVSAVTLPDGITGDDVVKGAKARGFTVGGGYGPLKGRTFRVGHMGDHTVDGVQRCLDACAEVLAERSGLKH</sequence>
<dbReference type="FunCoup" id="W0RFX1">
    <property type="interactions" value="479"/>
</dbReference>
<dbReference type="PANTHER" id="PTHR21152">
    <property type="entry name" value="AMINOTRANSFERASE CLASS V"/>
    <property type="match status" value="1"/>
</dbReference>
<keyword evidence="7" id="KW-0032">Aminotransferase</keyword>
<dbReference type="PIRSF" id="PIRSF000524">
    <property type="entry name" value="SPT"/>
    <property type="match status" value="1"/>
</dbReference>
<dbReference type="HOGENOM" id="CLU_027686_1_1_0"/>
<organism evidence="7 8">
    <name type="scientific">Gemmatirosa kalamazoonensis</name>
    <dbReference type="NCBI Taxonomy" id="861299"/>
    <lineage>
        <taxon>Bacteria</taxon>
        <taxon>Pseudomonadati</taxon>
        <taxon>Gemmatimonadota</taxon>
        <taxon>Gemmatimonadia</taxon>
        <taxon>Gemmatimonadales</taxon>
        <taxon>Gemmatimonadaceae</taxon>
        <taxon>Gemmatirosa</taxon>
    </lineage>
</organism>
<reference evidence="7 8" key="1">
    <citation type="journal article" date="2014" name="Genome Announc.">
        <title>Genome Sequence and Methylome of Soil Bacterium Gemmatirosa kalamazoonensis KBS708T, a Member of the Rarely Cultivated Gemmatimonadetes Phylum.</title>
        <authorList>
            <person name="Debruyn J.M."/>
            <person name="Radosevich M."/>
            <person name="Wommack K.E."/>
            <person name="Polson S.W."/>
            <person name="Hauser L.J."/>
            <person name="Fawaz M.N."/>
            <person name="Korlach J."/>
            <person name="Tsai Y.C."/>
        </authorList>
    </citation>
    <scope>NUCLEOTIDE SEQUENCE [LARGE SCALE GENOMIC DNA]</scope>
    <source>
        <strain evidence="7 8">KBS708</strain>
    </source>
</reference>